<dbReference type="Gene3D" id="3.30.70.1230">
    <property type="entry name" value="Nucleotide cyclase"/>
    <property type="match status" value="1"/>
</dbReference>
<feature type="transmembrane region" description="Helical" evidence="3">
    <location>
        <begin position="325"/>
        <end position="343"/>
    </location>
</feature>
<reference evidence="6" key="1">
    <citation type="submission" date="2018-02" db="EMBL/GenBank/DDBJ databases">
        <authorList>
            <person name="Moore K."/>
            <person name="Momper L."/>
        </authorList>
    </citation>
    <scope>NUCLEOTIDE SEQUENCE [LARGE SCALE GENOMIC DNA]</scope>
    <source>
        <strain evidence="6">ULC18</strain>
    </source>
</reference>
<evidence type="ECO:0000259" key="4">
    <source>
        <dbReference type="PROSITE" id="PS50125"/>
    </source>
</evidence>
<feature type="transmembrane region" description="Helical" evidence="3">
    <location>
        <begin position="355"/>
        <end position="374"/>
    </location>
</feature>
<sequence>MWKTLRQKVWYWRGMIIAVPSVTAVLLGLRALGLLQALEFPVLDQFLLMRPQEAIDSRLVIVEINEADVQKVGHWSLTDAELARVLETIKQQKPAAIGLDLYRDLPVEPGRQTLTKLFTTTPNLIGVQKVASNSDSSPVNPPPVLKQRDQVGANDLPLDGDGKVRRGLFYLEDQKDETVFSFGFKLAELYLKKKGIEPELTPNNEIKLGAAVFPTFNANDGSYVGAEAGGYQVMLNYRGTRQQFQTITLTDVLEQKVPPNLMRDRIVLIGATAESLKDLFYVPYSSSLTAPKRMAGVIIHANLISQILSATLDERMPTLRTWSEPLEALWILGWATVGAILSWRQRYIGKPGIRPWNTVSVLVAGICLVTASYATFLQGWWIPVVPPFMALMGASIVITGYVARSAAEMRRTFGRYLTDEVVASLLETPSGLTLGGERRKVTILISDLRGFSAISESRPPEQVVTILNLYLGMMSDTVTRYNGTINEFIGDGIFVMFGAPIYREDDSERAVACAIAMQSAMAEVNRQNQQLGLPAIEMGIGINTGEVVVGNIGSQRRAKYTVIGNHVNLAARIESYTVGGQILISEGTFHDAGDLVQVDGHIQVEPKGIKEPIKLYNVSGIGGKHNLFLPEEKEEFVTLASAIPVRYTVLEGKHAVGTLFEGTLVSLSDKSAELRSDHFLTPLSNLKLNLPDLLQSDTELDDLYAKVLDKAATNPNCVRIRFTGMPIRFAGLAPEVSAALDQLRRST</sequence>
<dbReference type="InterPro" id="IPR007890">
    <property type="entry name" value="CHASE2"/>
</dbReference>
<dbReference type="RefSeq" id="WP_106260401.1">
    <property type="nucleotide sequence ID" value="NZ_CAWNSW010000052.1"/>
</dbReference>
<feature type="domain" description="Guanylate cyclase" evidence="4">
    <location>
        <begin position="442"/>
        <end position="574"/>
    </location>
</feature>
<dbReference type="Proteomes" id="UP000239576">
    <property type="component" value="Unassembled WGS sequence"/>
</dbReference>
<dbReference type="SMART" id="SM00044">
    <property type="entry name" value="CYCc"/>
    <property type="match status" value="1"/>
</dbReference>
<dbReference type="GO" id="GO:0035556">
    <property type="term" value="P:intracellular signal transduction"/>
    <property type="evidence" value="ECO:0007669"/>
    <property type="project" value="InterPro"/>
</dbReference>
<feature type="region of interest" description="Disordered" evidence="2">
    <location>
        <begin position="130"/>
        <end position="149"/>
    </location>
</feature>
<dbReference type="CDD" id="cd07302">
    <property type="entry name" value="CHD"/>
    <property type="match status" value="1"/>
</dbReference>
<dbReference type="SUPFAM" id="SSF55073">
    <property type="entry name" value="Nucleotide cyclase"/>
    <property type="match status" value="1"/>
</dbReference>
<dbReference type="OrthoDB" id="337251at2"/>
<dbReference type="GO" id="GO:0009190">
    <property type="term" value="P:cyclic nucleotide biosynthetic process"/>
    <property type="evidence" value="ECO:0007669"/>
    <property type="project" value="InterPro"/>
</dbReference>
<dbReference type="EMBL" id="PVWK01000153">
    <property type="protein sequence ID" value="PSB24132.1"/>
    <property type="molecule type" value="Genomic_DNA"/>
</dbReference>
<dbReference type="AlphaFoldDB" id="A0A2T1DUI3"/>
<keyword evidence="3" id="KW-0812">Transmembrane</keyword>
<dbReference type="InterPro" id="IPR050697">
    <property type="entry name" value="Adenylyl/Guanylyl_Cyclase_3/4"/>
</dbReference>
<keyword evidence="3" id="KW-0472">Membrane</keyword>
<proteinExistence type="inferred from homology"/>
<comment type="caution">
    <text evidence="5">The sequence shown here is derived from an EMBL/GenBank/DDBJ whole genome shotgun (WGS) entry which is preliminary data.</text>
</comment>
<dbReference type="GO" id="GO:0004016">
    <property type="term" value="F:adenylate cyclase activity"/>
    <property type="evidence" value="ECO:0007669"/>
    <property type="project" value="UniProtKB-ARBA"/>
</dbReference>
<dbReference type="SMART" id="SM01080">
    <property type="entry name" value="CHASE2"/>
    <property type="match status" value="1"/>
</dbReference>
<evidence type="ECO:0000256" key="3">
    <source>
        <dbReference type="SAM" id="Phobius"/>
    </source>
</evidence>
<organism evidence="5 6">
    <name type="scientific">Stenomitos frigidus ULC18</name>
    <dbReference type="NCBI Taxonomy" id="2107698"/>
    <lineage>
        <taxon>Bacteria</taxon>
        <taxon>Bacillati</taxon>
        <taxon>Cyanobacteriota</taxon>
        <taxon>Cyanophyceae</taxon>
        <taxon>Leptolyngbyales</taxon>
        <taxon>Leptolyngbyaceae</taxon>
        <taxon>Stenomitos</taxon>
    </lineage>
</organism>
<feature type="transmembrane region" description="Helical" evidence="3">
    <location>
        <begin position="380"/>
        <end position="403"/>
    </location>
</feature>
<keyword evidence="3" id="KW-1133">Transmembrane helix</keyword>
<protein>
    <submittedName>
        <fullName evidence="5">Adenylate/guanylate cyclase domain-containing protein</fullName>
    </submittedName>
</protein>
<gene>
    <name evidence="5" type="ORF">C7B82_28335</name>
</gene>
<dbReference type="InterPro" id="IPR001054">
    <property type="entry name" value="A/G_cyclase"/>
</dbReference>
<dbReference type="InterPro" id="IPR029787">
    <property type="entry name" value="Nucleotide_cyclase"/>
</dbReference>
<name>A0A2T1DUI3_9CYAN</name>
<dbReference type="PROSITE" id="PS50125">
    <property type="entry name" value="GUANYLATE_CYCLASE_2"/>
    <property type="match status" value="1"/>
</dbReference>
<evidence type="ECO:0000313" key="6">
    <source>
        <dbReference type="Proteomes" id="UP000239576"/>
    </source>
</evidence>
<dbReference type="PANTHER" id="PTHR43081:SF1">
    <property type="entry name" value="ADENYLATE CYCLASE, TERMINAL-DIFFERENTIATION SPECIFIC"/>
    <property type="match status" value="1"/>
</dbReference>
<comment type="similarity">
    <text evidence="1">Belongs to the adenylyl cyclase class-3 family.</text>
</comment>
<evidence type="ECO:0000256" key="1">
    <source>
        <dbReference type="ARBA" id="ARBA00005381"/>
    </source>
</evidence>
<evidence type="ECO:0000256" key="2">
    <source>
        <dbReference type="SAM" id="MobiDB-lite"/>
    </source>
</evidence>
<reference evidence="5 6" key="2">
    <citation type="submission" date="2018-03" db="EMBL/GenBank/DDBJ databases">
        <title>The ancient ancestry and fast evolution of plastids.</title>
        <authorList>
            <person name="Moore K.R."/>
            <person name="Magnabosco C."/>
            <person name="Momper L."/>
            <person name="Gold D.A."/>
            <person name="Bosak T."/>
            <person name="Fournier G.P."/>
        </authorList>
    </citation>
    <scope>NUCLEOTIDE SEQUENCE [LARGE SCALE GENOMIC DNA]</scope>
    <source>
        <strain evidence="5 6">ULC18</strain>
    </source>
</reference>
<evidence type="ECO:0000313" key="5">
    <source>
        <dbReference type="EMBL" id="PSB24132.1"/>
    </source>
</evidence>
<dbReference type="Pfam" id="PF05226">
    <property type="entry name" value="CHASE2"/>
    <property type="match status" value="1"/>
</dbReference>
<dbReference type="Pfam" id="PF00211">
    <property type="entry name" value="Guanylate_cyc"/>
    <property type="match status" value="1"/>
</dbReference>
<accession>A0A2T1DUI3</accession>
<dbReference type="PANTHER" id="PTHR43081">
    <property type="entry name" value="ADENYLATE CYCLASE, TERMINAL-DIFFERENTIATION SPECIFIC-RELATED"/>
    <property type="match status" value="1"/>
</dbReference>
<keyword evidence="6" id="KW-1185">Reference proteome</keyword>